<proteinExistence type="predicted"/>
<dbReference type="InterPro" id="IPR036271">
    <property type="entry name" value="Tet_transcr_reg_TetR-rel_C_sf"/>
</dbReference>
<dbReference type="Pfam" id="PF00440">
    <property type="entry name" value="TetR_N"/>
    <property type="match status" value="1"/>
</dbReference>
<dbReference type="SUPFAM" id="SSF48498">
    <property type="entry name" value="Tetracyclin repressor-like, C-terminal domain"/>
    <property type="match status" value="1"/>
</dbReference>
<organism evidence="6 7">
    <name type="scientific">Streptomyces solicathayae</name>
    <dbReference type="NCBI Taxonomy" id="3081768"/>
    <lineage>
        <taxon>Bacteria</taxon>
        <taxon>Bacillati</taxon>
        <taxon>Actinomycetota</taxon>
        <taxon>Actinomycetes</taxon>
        <taxon>Kitasatosporales</taxon>
        <taxon>Streptomycetaceae</taxon>
        <taxon>Streptomyces</taxon>
    </lineage>
</organism>
<evidence type="ECO:0000259" key="5">
    <source>
        <dbReference type="PROSITE" id="PS50977"/>
    </source>
</evidence>
<name>A0ABZ0M2D1_9ACTN</name>
<evidence type="ECO:0000256" key="3">
    <source>
        <dbReference type="ARBA" id="ARBA00023163"/>
    </source>
</evidence>
<evidence type="ECO:0000256" key="1">
    <source>
        <dbReference type="ARBA" id="ARBA00023015"/>
    </source>
</evidence>
<dbReference type="InterPro" id="IPR001647">
    <property type="entry name" value="HTH_TetR"/>
</dbReference>
<keyword evidence="1" id="KW-0805">Transcription regulation</keyword>
<dbReference type="PROSITE" id="PS50977">
    <property type="entry name" value="HTH_TETR_2"/>
    <property type="match status" value="1"/>
</dbReference>
<dbReference type="InterPro" id="IPR009057">
    <property type="entry name" value="Homeodomain-like_sf"/>
</dbReference>
<dbReference type="InterPro" id="IPR050109">
    <property type="entry name" value="HTH-type_TetR-like_transc_reg"/>
</dbReference>
<dbReference type="RefSeq" id="WP_318108685.1">
    <property type="nucleotide sequence ID" value="NZ_CP137573.1"/>
</dbReference>
<feature type="DNA-binding region" description="H-T-H motif" evidence="4">
    <location>
        <begin position="31"/>
        <end position="50"/>
    </location>
</feature>
<dbReference type="Gene3D" id="1.10.357.10">
    <property type="entry name" value="Tetracycline Repressor, domain 2"/>
    <property type="match status" value="1"/>
</dbReference>
<gene>
    <name evidence="6" type="ORF">R2D22_32705</name>
</gene>
<accession>A0ABZ0M2D1</accession>
<evidence type="ECO:0000313" key="7">
    <source>
        <dbReference type="Proteomes" id="UP001301731"/>
    </source>
</evidence>
<keyword evidence="7" id="KW-1185">Reference proteome</keyword>
<dbReference type="Proteomes" id="UP001301731">
    <property type="component" value="Chromosome"/>
</dbReference>
<keyword evidence="3" id="KW-0804">Transcription</keyword>
<sequence>MARRKDQESRRAQLGEAAQRALLNRGLAGLRLRDVAEEAGVTPAAVLYYYEDLDALMNETFQQAIERFCRLREEAVEAVTDPAERLRVCIESGVATGPDDALPRLLFEYWPRSLRDPKAAAFDGIFTERQIAVYYAILLLGQSQGVFTLTDPPRLLATSFVALEDGYQMEILSGRRTRPEVLTALNSFAAAVTGYRPAGA</sequence>
<evidence type="ECO:0000313" key="6">
    <source>
        <dbReference type="EMBL" id="WOX25887.1"/>
    </source>
</evidence>
<dbReference type="PANTHER" id="PTHR30055:SF234">
    <property type="entry name" value="HTH-TYPE TRANSCRIPTIONAL REGULATOR BETI"/>
    <property type="match status" value="1"/>
</dbReference>
<feature type="domain" description="HTH tetR-type" evidence="5">
    <location>
        <begin position="8"/>
        <end position="68"/>
    </location>
</feature>
<reference evidence="6 7" key="1">
    <citation type="submission" date="2023-10" db="EMBL/GenBank/DDBJ databases">
        <title>The genome sequence of Streptomyces sp. HUAS YS2.</title>
        <authorList>
            <person name="Mo P."/>
        </authorList>
    </citation>
    <scope>NUCLEOTIDE SEQUENCE [LARGE SCALE GENOMIC DNA]</scope>
    <source>
        <strain evidence="6 7">HUAS YS2</strain>
    </source>
</reference>
<keyword evidence="2 4" id="KW-0238">DNA-binding</keyword>
<dbReference type="SUPFAM" id="SSF46689">
    <property type="entry name" value="Homeodomain-like"/>
    <property type="match status" value="1"/>
</dbReference>
<evidence type="ECO:0000256" key="4">
    <source>
        <dbReference type="PROSITE-ProRule" id="PRU00335"/>
    </source>
</evidence>
<protein>
    <submittedName>
        <fullName evidence="6">TetR family transcriptional regulator</fullName>
    </submittedName>
</protein>
<evidence type="ECO:0000256" key="2">
    <source>
        <dbReference type="ARBA" id="ARBA00023125"/>
    </source>
</evidence>
<dbReference type="PANTHER" id="PTHR30055">
    <property type="entry name" value="HTH-TYPE TRANSCRIPTIONAL REGULATOR RUTR"/>
    <property type="match status" value="1"/>
</dbReference>
<dbReference type="EMBL" id="CP137573">
    <property type="protein sequence ID" value="WOX25887.1"/>
    <property type="molecule type" value="Genomic_DNA"/>
</dbReference>